<sequence>MPESAIATAPVTPAAKPETPVVPAGKAAGSKGAAEKVPAEVTLKQFAEGKFYAESEAGIPDAPQPGAEAETQTTAAGQPVENSAPATTETQAVSGPGTTTEATRPPQEAPAGSPELSARREEVRTQLGEMGRILLETGDERVFMVASARAAGDTPLADQYRETVLSQLADTVHLAPDHGSRAALDGILAKTRELLPETEEKFFRTPFAEFLKSRGLGYVVPMVEDGRMDAVTVFSQISARQAGDAKSAAATASELWSAMGGTPDTLPVSSESVVRAATSGEVKGDYVNAVDRMKRERRWENIKMSAKLTGRREVQRMMVVLMVVGMLAQFAQVLETGGSKGGH</sequence>
<protein>
    <submittedName>
        <fullName evidence="2">Uncharacterized protein</fullName>
    </submittedName>
</protein>
<reference evidence="2 3" key="1">
    <citation type="journal article" date="2016" name="Nat. Commun.">
        <title>Thousands of microbial genomes shed light on interconnected biogeochemical processes in an aquifer system.</title>
        <authorList>
            <person name="Anantharaman K."/>
            <person name="Brown C.T."/>
            <person name="Hug L.A."/>
            <person name="Sharon I."/>
            <person name="Castelle C.J."/>
            <person name="Probst A.J."/>
            <person name="Thomas B.C."/>
            <person name="Singh A."/>
            <person name="Wilkins M.J."/>
            <person name="Karaoz U."/>
            <person name="Brodie E.L."/>
            <person name="Williams K.H."/>
            <person name="Hubbard S.S."/>
            <person name="Banfield J.F."/>
        </authorList>
    </citation>
    <scope>NUCLEOTIDE SEQUENCE [LARGE SCALE GENOMIC DNA]</scope>
</reference>
<gene>
    <name evidence="2" type="ORF">A2Z33_07655</name>
</gene>
<feature type="compositionally biased region" description="Polar residues" evidence="1">
    <location>
        <begin position="80"/>
        <end position="102"/>
    </location>
</feature>
<accession>A0A1F5YNG1</accession>
<comment type="caution">
    <text evidence="2">The sequence shown here is derived from an EMBL/GenBank/DDBJ whole genome shotgun (WGS) entry which is preliminary data.</text>
</comment>
<evidence type="ECO:0000256" key="1">
    <source>
        <dbReference type="SAM" id="MobiDB-lite"/>
    </source>
</evidence>
<feature type="region of interest" description="Disordered" evidence="1">
    <location>
        <begin position="1"/>
        <end position="38"/>
    </location>
</feature>
<name>A0A1F5YNG1_9BACT</name>
<evidence type="ECO:0000313" key="2">
    <source>
        <dbReference type="EMBL" id="OGG01634.1"/>
    </source>
</evidence>
<dbReference type="EMBL" id="MFJD01000012">
    <property type="protein sequence ID" value="OGG01634.1"/>
    <property type="molecule type" value="Genomic_DNA"/>
</dbReference>
<dbReference type="STRING" id="1798374.A2Z33_07655"/>
<proteinExistence type="predicted"/>
<feature type="region of interest" description="Disordered" evidence="1">
    <location>
        <begin position="54"/>
        <end position="123"/>
    </location>
</feature>
<dbReference type="Proteomes" id="UP000178448">
    <property type="component" value="Unassembled WGS sequence"/>
</dbReference>
<organism evidence="2 3">
    <name type="scientific">Candidatus Gottesmanbacteria bacterium RBG_16_52_11</name>
    <dbReference type="NCBI Taxonomy" id="1798374"/>
    <lineage>
        <taxon>Bacteria</taxon>
        <taxon>Candidatus Gottesmaniibacteriota</taxon>
    </lineage>
</organism>
<feature type="compositionally biased region" description="Low complexity" evidence="1">
    <location>
        <begin position="64"/>
        <end position="79"/>
    </location>
</feature>
<evidence type="ECO:0000313" key="3">
    <source>
        <dbReference type="Proteomes" id="UP000178448"/>
    </source>
</evidence>
<dbReference type="AlphaFoldDB" id="A0A1F5YNG1"/>